<gene>
    <name evidence="2" type="ORF">J2751_002313</name>
</gene>
<organism evidence="2 3">
    <name type="scientific">Halorubrum alkaliphilum</name>
    <dbReference type="NCBI Taxonomy" id="261290"/>
    <lineage>
        <taxon>Archaea</taxon>
        <taxon>Methanobacteriati</taxon>
        <taxon>Methanobacteriota</taxon>
        <taxon>Stenosarchaea group</taxon>
        <taxon>Halobacteria</taxon>
        <taxon>Halobacteriales</taxon>
        <taxon>Haloferacaceae</taxon>
        <taxon>Halorubrum</taxon>
    </lineage>
</organism>
<reference evidence="2" key="1">
    <citation type="submission" date="2021-03" db="EMBL/GenBank/DDBJ databases">
        <title>Genomic Encyclopedia of Type Strains, Phase IV (KMG-IV): sequencing the most valuable type-strain genomes for metagenomic binning, comparative biology and taxonomic classification.</title>
        <authorList>
            <person name="Goeker M."/>
        </authorList>
    </citation>
    <scope>NUCLEOTIDE SEQUENCE</scope>
    <source>
        <strain evidence="2">DSM 23564</strain>
    </source>
</reference>
<feature type="compositionally biased region" description="Acidic residues" evidence="1">
    <location>
        <begin position="1"/>
        <end position="15"/>
    </location>
</feature>
<keyword evidence="3" id="KW-1185">Reference proteome</keyword>
<name>A0A8T4GFH2_9EURY</name>
<feature type="compositionally biased region" description="Acidic residues" evidence="1">
    <location>
        <begin position="47"/>
        <end position="57"/>
    </location>
</feature>
<feature type="region of interest" description="Disordered" evidence="1">
    <location>
        <begin position="1"/>
        <end position="85"/>
    </location>
</feature>
<feature type="compositionally biased region" description="Acidic residues" evidence="1">
    <location>
        <begin position="76"/>
        <end position="85"/>
    </location>
</feature>
<evidence type="ECO:0000256" key="1">
    <source>
        <dbReference type="SAM" id="MobiDB-lite"/>
    </source>
</evidence>
<comment type="caution">
    <text evidence="2">The sequence shown here is derived from an EMBL/GenBank/DDBJ whole genome shotgun (WGS) entry which is preliminary data.</text>
</comment>
<evidence type="ECO:0000313" key="3">
    <source>
        <dbReference type="Proteomes" id="UP000823588"/>
    </source>
</evidence>
<dbReference type="Proteomes" id="UP000823588">
    <property type="component" value="Unassembled WGS sequence"/>
</dbReference>
<dbReference type="EMBL" id="JAGGKQ010000018">
    <property type="protein sequence ID" value="MBP1923274.1"/>
    <property type="molecule type" value="Genomic_DNA"/>
</dbReference>
<dbReference type="RefSeq" id="WP_209486111.1">
    <property type="nucleotide sequence ID" value="NZ_JAGGKQ010000018.1"/>
</dbReference>
<accession>A0A8T4GFH2</accession>
<proteinExistence type="predicted"/>
<protein>
    <submittedName>
        <fullName evidence="2">Uncharacterized protein</fullName>
    </submittedName>
</protein>
<sequence length="85" mass="9015">MSDDRDDGRGEDDGDGVWPGESYDSRKDEVVEPTGSPGSVQEVVSDAQEESELEGELNEVASVTDAGRSVQRVVEEPTDGDGDGE</sequence>
<dbReference type="AlphaFoldDB" id="A0A8T4GFH2"/>
<evidence type="ECO:0000313" key="2">
    <source>
        <dbReference type="EMBL" id="MBP1923274.1"/>
    </source>
</evidence>